<feature type="domain" description="Proline dehydrogenase" evidence="8">
    <location>
        <begin position="561"/>
        <end position="656"/>
    </location>
</feature>
<comment type="similarity">
    <text evidence="2 6">Belongs to the proline oxidase family.</text>
</comment>
<comment type="cofactor">
    <cofactor evidence="6">
        <name>FAD</name>
        <dbReference type="ChEBI" id="CHEBI:57692"/>
    </cofactor>
</comment>
<dbReference type="PANTHER" id="PTHR13914:SF0">
    <property type="entry name" value="PROLINE DEHYDROGENASE 1, MITOCHONDRIAL"/>
    <property type="match status" value="1"/>
</dbReference>
<evidence type="ECO:0000256" key="2">
    <source>
        <dbReference type="ARBA" id="ARBA00005869"/>
    </source>
</evidence>
<reference evidence="9" key="2">
    <citation type="submission" date="2025-08" db="UniProtKB">
        <authorList>
            <consortium name="Ensembl"/>
        </authorList>
    </citation>
    <scope>IDENTIFICATION</scope>
</reference>
<organism evidence="9 10">
    <name type="scientific">Canis lupus familiaris</name>
    <name type="common">Dog</name>
    <name type="synonym">Canis familiaris</name>
    <dbReference type="NCBI Taxonomy" id="9615"/>
    <lineage>
        <taxon>Eukaryota</taxon>
        <taxon>Metazoa</taxon>
        <taxon>Chordata</taxon>
        <taxon>Craniata</taxon>
        <taxon>Vertebrata</taxon>
        <taxon>Euteleostomi</taxon>
        <taxon>Mammalia</taxon>
        <taxon>Eutheria</taxon>
        <taxon>Laurasiatheria</taxon>
        <taxon>Carnivora</taxon>
        <taxon>Caniformia</taxon>
        <taxon>Canidae</taxon>
        <taxon>Canis</taxon>
    </lineage>
</organism>
<comment type="catalytic activity">
    <reaction evidence="5 6">
        <text>L-proline + a quinone = (S)-1-pyrroline-5-carboxylate + a quinol + H(+)</text>
        <dbReference type="Rhea" id="RHEA:23784"/>
        <dbReference type="ChEBI" id="CHEBI:15378"/>
        <dbReference type="ChEBI" id="CHEBI:17388"/>
        <dbReference type="ChEBI" id="CHEBI:24646"/>
        <dbReference type="ChEBI" id="CHEBI:60039"/>
        <dbReference type="ChEBI" id="CHEBI:132124"/>
        <dbReference type="EC" id="1.5.5.2"/>
    </reaction>
</comment>
<dbReference type="InterPro" id="IPR015659">
    <property type="entry name" value="Proline_oxidase"/>
</dbReference>
<sequence>MAARRLVSALRSGPARAAPLSTAPAAREQPAAGRGAAPGCGAAEAARPPLPVVDFGSPREAYRSRRSGELVRGWLVLRLCASPWLLAHHEQLLHLTRRLLGQRLFEKLMKMTFYGQFVAGEDQESIRPVIQHNRAFGVGSILDYGVEEDLSPEEAERKEMESCTSAVEREGSGTSKRERQYQAHPAFGDRRDGVISARTYFYASEAKCDSHMETFLRCIEASGGASDDGFSAIKLTALGRPQFLLQFSDVLTKWRRFFHQMAAEQGKTGLAAMDTKLEVAVLQESVAKMGIASRTEIENWFTAETLGVSGTLDLLDWNSLIDSRTELSKHLVVPNMQTGQLEPLLSRFTEEEELQMTRMLQRMDILAKKAAEMGVRLMVDAEQTYFQPAISRLTLEMQRKFNVEKPLIFNTYQCYLKDAYDNVTLDVELARREGWCFGAKLVRGAYMAQERTRAAEIGYEDPINPTYEATNAMYHRSPASSRAYPGPGRCPEQPPAFRGTVVSSCAPASGLLALLTLVQQHMQSPCSLSRRHHQEWVSARPGSCPLPAAPCCFPRAPRCARCLNYVLEELKHNSKAKVMVASHNEDTVHFTLRRMEELGLYPADRQVYFGQLLGMCDQISFPLGQAGFPVYKYVPYGPVMDVLPYLSRRALENSSVMKGAWRERQLLWQELKRRIRTGSLFHRPA</sequence>
<dbReference type="Pfam" id="PF01619">
    <property type="entry name" value="Pro_dh"/>
    <property type="match status" value="2"/>
</dbReference>
<evidence type="ECO:0000313" key="9">
    <source>
        <dbReference type="Ensembl" id="ENSCAFP00040033588.1"/>
    </source>
</evidence>
<accession>A0A8C0TB99</accession>
<keyword evidence="6" id="KW-0285">Flavoprotein</keyword>
<reference evidence="9" key="1">
    <citation type="submission" date="2018-10" db="EMBL/GenBank/DDBJ databases">
        <title>De novo assembly of a Great Dane genome.</title>
        <authorList>
            <person name="Kidd J.M."/>
            <person name="Pendleton A.L."/>
            <person name="Shen F."/>
            <person name="Emery S."/>
        </authorList>
    </citation>
    <scope>NUCLEOTIDE SEQUENCE [LARGE SCALE GENOMIC DNA]</scope>
    <source>
        <strain evidence="9">Great Dane</strain>
    </source>
</reference>
<feature type="domain" description="Proline dehydrogenase" evidence="8">
    <location>
        <begin position="133"/>
        <end position="476"/>
    </location>
</feature>
<evidence type="ECO:0000256" key="3">
    <source>
        <dbReference type="ARBA" id="ARBA00023002"/>
    </source>
</evidence>
<comment type="function">
    <text evidence="6">Converts proline to delta-1-pyrroline-5-carboxylate.</text>
</comment>
<evidence type="ECO:0000256" key="5">
    <source>
        <dbReference type="ARBA" id="ARBA00048779"/>
    </source>
</evidence>
<keyword evidence="6" id="KW-0274">FAD</keyword>
<feature type="region of interest" description="Disordered" evidence="7">
    <location>
        <begin position="153"/>
        <end position="180"/>
    </location>
</feature>
<comment type="pathway">
    <text evidence="1">Amino-acid degradation; L-proline degradation into L-glutamate; L-glutamate from L-proline: step 1/2.</text>
</comment>
<evidence type="ECO:0000256" key="7">
    <source>
        <dbReference type="SAM" id="MobiDB-lite"/>
    </source>
</evidence>
<dbReference type="EC" id="1.5.5.2" evidence="6"/>
<gene>
    <name evidence="9" type="primary">LOC477562</name>
</gene>
<evidence type="ECO:0000256" key="4">
    <source>
        <dbReference type="ARBA" id="ARBA00023062"/>
    </source>
</evidence>
<dbReference type="SUPFAM" id="SSF51730">
    <property type="entry name" value="FAD-linked oxidoreductase"/>
    <property type="match status" value="2"/>
</dbReference>
<dbReference type="PANTHER" id="PTHR13914">
    <property type="entry name" value="PROLINE OXIDASE"/>
    <property type="match status" value="1"/>
</dbReference>
<keyword evidence="3 6" id="KW-0560">Oxidoreductase</keyword>
<feature type="region of interest" description="Disordered" evidence="7">
    <location>
        <begin position="18"/>
        <end position="43"/>
    </location>
</feature>
<evidence type="ECO:0000313" key="10">
    <source>
        <dbReference type="Proteomes" id="UP000694542"/>
    </source>
</evidence>
<dbReference type="InterPro" id="IPR029041">
    <property type="entry name" value="FAD-linked_oxidoreductase-like"/>
</dbReference>
<evidence type="ECO:0000256" key="1">
    <source>
        <dbReference type="ARBA" id="ARBA00004739"/>
    </source>
</evidence>
<evidence type="ECO:0000256" key="6">
    <source>
        <dbReference type="RuleBase" id="RU364054"/>
    </source>
</evidence>
<dbReference type="GO" id="GO:0004657">
    <property type="term" value="F:proline dehydrogenase activity"/>
    <property type="evidence" value="ECO:0007669"/>
    <property type="project" value="UniProtKB-EC"/>
</dbReference>
<name>A0A8C0TB99_CANLF</name>
<dbReference type="GO" id="GO:0006562">
    <property type="term" value="P:L-proline catabolic process"/>
    <property type="evidence" value="ECO:0007669"/>
    <property type="project" value="InterPro"/>
</dbReference>
<dbReference type="Ensembl" id="ENSCAFT00040038516.1">
    <property type="protein sequence ID" value="ENSCAFP00040033588.1"/>
    <property type="gene ID" value="ENSCAFG00040020751.1"/>
</dbReference>
<evidence type="ECO:0000259" key="8">
    <source>
        <dbReference type="Pfam" id="PF01619"/>
    </source>
</evidence>
<dbReference type="Gene3D" id="3.20.20.220">
    <property type="match status" value="3"/>
</dbReference>
<protein>
    <recommendedName>
        <fullName evidence="6">Proline dehydrogenase</fullName>
        <ecNumber evidence="6">1.5.5.2</ecNumber>
    </recommendedName>
</protein>
<keyword evidence="4 6" id="KW-0642">Proline metabolism</keyword>
<feature type="compositionally biased region" description="Basic and acidic residues" evidence="7">
    <location>
        <begin position="154"/>
        <end position="180"/>
    </location>
</feature>
<dbReference type="InterPro" id="IPR002872">
    <property type="entry name" value="Proline_DH_dom"/>
</dbReference>
<dbReference type="Proteomes" id="UP000694542">
    <property type="component" value="Chromosome 26"/>
</dbReference>
<dbReference type="AlphaFoldDB" id="A0A8C0TB99"/>
<proteinExistence type="inferred from homology"/>